<dbReference type="InterPro" id="IPR011006">
    <property type="entry name" value="CheY-like_superfamily"/>
</dbReference>
<protein>
    <submittedName>
        <fullName evidence="3">Two-component system response regulator</fullName>
    </submittedName>
</protein>
<sequence>MNIPHSPVLLVEDDPNDVLLIQRAFRKANLVNPLHVVGDGEEAIAYLSGQGVYAERERHPLPILILLDLKLPRKSGHEVLAWLRRQPELKRLPAVVLTSSREAADVNRVYDLGANSYLVKPVAFDDLLKMAQTLNMYWLILNERPAVAPPKTSPSS</sequence>
<dbReference type="InterPro" id="IPR052893">
    <property type="entry name" value="TCS_response_regulator"/>
</dbReference>
<dbReference type="CDD" id="cd17557">
    <property type="entry name" value="REC_Rcp-like"/>
    <property type="match status" value="1"/>
</dbReference>
<dbReference type="PANTHER" id="PTHR44520:SF1">
    <property type="entry name" value="TWO-COMPONENT SYSTEM REGULATORY PROTEIN"/>
    <property type="match status" value="1"/>
</dbReference>
<organism evidence="3 4">
    <name type="scientific">Handelsmanbacteria sp. (strain RIFCSPLOWO2_12_FULL_64_10)</name>
    <dbReference type="NCBI Taxonomy" id="1817868"/>
    <lineage>
        <taxon>Bacteria</taxon>
        <taxon>Candidatus Handelsmaniibacteriota</taxon>
    </lineage>
</organism>
<name>A0A1F6C3U6_HANXR</name>
<evidence type="ECO:0000313" key="3">
    <source>
        <dbReference type="EMBL" id="OGG43811.1"/>
    </source>
</evidence>
<dbReference type="Pfam" id="PF00072">
    <property type="entry name" value="Response_reg"/>
    <property type="match status" value="1"/>
</dbReference>
<dbReference type="Gene3D" id="3.40.50.2300">
    <property type="match status" value="1"/>
</dbReference>
<comment type="caution">
    <text evidence="3">The sequence shown here is derived from an EMBL/GenBank/DDBJ whole genome shotgun (WGS) entry which is preliminary data.</text>
</comment>
<feature type="modified residue" description="4-aspartylphosphate" evidence="1">
    <location>
        <position position="68"/>
    </location>
</feature>
<dbReference type="PANTHER" id="PTHR44520">
    <property type="entry name" value="RESPONSE REGULATOR RCP1-RELATED"/>
    <property type="match status" value="1"/>
</dbReference>
<dbReference type="EMBL" id="MFKF01000425">
    <property type="protein sequence ID" value="OGG43811.1"/>
    <property type="molecule type" value="Genomic_DNA"/>
</dbReference>
<evidence type="ECO:0000256" key="1">
    <source>
        <dbReference type="PROSITE-ProRule" id="PRU00169"/>
    </source>
</evidence>
<keyword evidence="1" id="KW-0597">Phosphoprotein</keyword>
<proteinExistence type="predicted"/>
<feature type="domain" description="Response regulatory" evidence="2">
    <location>
        <begin position="7"/>
        <end position="135"/>
    </location>
</feature>
<dbReference type="SMART" id="SM00448">
    <property type="entry name" value="REC"/>
    <property type="match status" value="1"/>
</dbReference>
<evidence type="ECO:0000313" key="4">
    <source>
        <dbReference type="Proteomes" id="UP000178606"/>
    </source>
</evidence>
<dbReference type="Proteomes" id="UP000178606">
    <property type="component" value="Unassembled WGS sequence"/>
</dbReference>
<dbReference type="PROSITE" id="PS50110">
    <property type="entry name" value="RESPONSE_REGULATORY"/>
    <property type="match status" value="1"/>
</dbReference>
<accession>A0A1F6C3U6</accession>
<reference evidence="3 4" key="1">
    <citation type="journal article" date="2016" name="Nat. Commun.">
        <title>Thousands of microbial genomes shed light on interconnected biogeochemical processes in an aquifer system.</title>
        <authorList>
            <person name="Anantharaman K."/>
            <person name="Brown C.T."/>
            <person name="Hug L.A."/>
            <person name="Sharon I."/>
            <person name="Castelle C.J."/>
            <person name="Probst A.J."/>
            <person name="Thomas B.C."/>
            <person name="Singh A."/>
            <person name="Wilkins M.J."/>
            <person name="Karaoz U."/>
            <person name="Brodie E.L."/>
            <person name="Williams K.H."/>
            <person name="Hubbard S.S."/>
            <person name="Banfield J.F."/>
        </authorList>
    </citation>
    <scope>NUCLEOTIDE SEQUENCE [LARGE SCALE GENOMIC DNA]</scope>
    <source>
        <strain evidence="4">RIFCSPLOWO2_12_FULL_64_10</strain>
    </source>
</reference>
<dbReference type="SUPFAM" id="SSF52172">
    <property type="entry name" value="CheY-like"/>
    <property type="match status" value="1"/>
</dbReference>
<gene>
    <name evidence="3" type="ORF">A3F84_20145</name>
</gene>
<evidence type="ECO:0000259" key="2">
    <source>
        <dbReference type="PROSITE" id="PS50110"/>
    </source>
</evidence>
<dbReference type="GO" id="GO:0000160">
    <property type="term" value="P:phosphorelay signal transduction system"/>
    <property type="evidence" value="ECO:0007669"/>
    <property type="project" value="InterPro"/>
</dbReference>
<dbReference type="InterPro" id="IPR001789">
    <property type="entry name" value="Sig_transdc_resp-reg_receiver"/>
</dbReference>
<dbReference type="AlphaFoldDB" id="A0A1F6C3U6"/>